<proteinExistence type="predicted"/>
<protein>
    <recommendedName>
        <fullName evidence="6">Ig-like domain-containing protein</fullName>
    </recommendedName>
</protein>
<dbReference type="Pfam" id="PF07686">
    <property type="entry name" value="V-set"/>
    <property type="match status" value="1"/>
</dbReference>
<reference evidence="7" key="1">
    <citation type="thesis" date="2020" institute="ProQuest LLC" country="789 East Eisenhower Parkway, Ann Arbor, MI, USA">
        <title>Comparative Genomics and Chromosome Evolution.</title>
        <authorList>
            <person name="Mudd A.B."/>
        </authorList>
    </citation>
    <scope>NUCLEOTIDE SEQUENCE</scope>
    <source>
        <strain evidence="7">Female2</strain>
        <tissue evidence="7">Blood</tissue>
    </source>
</reference>
<name>A0A8T2KLQ9_9PIPI</name>
<keyword evidence="3" id="KW-0675">Receptor</keyword>
<dbReference type="PANTHER" id="PTHR19367">
    <property type="entry name" value="T-CELL RECEPTOR ALPHA CHAIN V REGION"/>
    <property type="match status" value="1"/>
</dbReference>
<evidence type="ECO:0000256" key="4">
    <source>
        <dbReference type="ARBA" id="ARBA00023319"/>
    </source>
</evidence>
<dbReference type="GO" id="GO:0002250">
    <property type="term" value="P:adaptive immune response"/>
    <property type="evidence" value="ECO:0007669"/>
    <property type="project" value="UniProtKB-KW"/>
</dbReference>
<dbReference type="SMART" id="SM00409">
    <property type="entry name" value="IG"/>
    <property type="match status" value="1"/>
</dbReference>
<dbReference type="GO" id="GO:0042101">
    <property type="term" value="C:T cell receptor complex"/>
    <property type="evidence" value="ECO:0007669"/>
    <property type="project" value="UniProtKB-KW"/>
</dbReference>
<feature type="non-terminal residue" evidence="7">
    <location>
        <position position="1"/>
    </location>
</feature>
<dbReference type="SMART" id="SM00406">
    <property type="entry name" value="IGv"/>
    <property type="match status" value="1"/>
</dbReference>
<dbReference type="SUPFAM" id="SSF48726">
    <property type="entry name" value="Immunoglobulin"/>
    <property type="match status" value="1"/>
</dbReference>
<keyword evidence="5" id="KW-1279">T cell receptor</keyword>
<dbReference type="AlphaFoldDB" id="A0A8T2KLQ9"/>
<sequence>RSHGQSINQTQQTQSILQGETMFLECTYQISTSPYLFWYVQYPGEGLQMLINSLAQGEENGFSAKHQKSKTSFHLNKDKAELQDTGVYFCAVSSDTVIQEESPPVI</sequence>
<keyword evidence="5" id="KW-0391">Immunity</keyword>
<evidence type="ECO:0000259" key="6">
    <source>
        <dbReference type="PROSITE" id="PS50835"/>
    </source>
</evidence>
<dbReference type="InterPro" id="IPR013783">
    <property type="entry name" value="Ig-like_fold"/>
</dbReference>
<dbReference type="Proteomes" id="UP000812440">
    <property type="component" value="Chromosome 1"/>
</dbReference>
<dbReference type="InterPro" id="IPR007110">
    <property type="entry name" value="Ig-like_dom"/>
</dbReference>
<evidence type="ECO:0000256" key="1">
    <source>
        <dbReference type="ARBA" id="ARBA00022729"/>
    </source>
</evidence>
<keyword evidence="1" id="KW-0732">Signal</keyword>
<accession>A0A8T2KLQ9</accession>
<dbReference type="PANTHER" id="PTHR19367:SF18">
    <property type="entry name" value="T CELL RECEPTOR ALPHA VARIABLE 16"/>
    <property type="match status" value="1"/>
</dbReference>
<organism evidence="7 8">
    <name type="scientific">Hymenochirus boettgeri</name>
    <name type="common">Congo dwarf clawed frog</name>
    <dbReference type="NCBI Taxonomy" id="247094"/>
    <lineage>
        <taxon>Eukaryota</taxon>
        <taxon>Metazoa</taxon>
        <taxon>Chordata</taxon>
        <taxon>Craniata</taxon>
        <taxon>Vertebrata</taxon>
        <taxon>Euteleostomi</taxon>
        <taxon>Amphibia</taxon>
        <taxon>Batrachia</taxon>
        <taxon>Anura</taxon>
        <taxon>Pipoidea</taxon>
        <taxon>Pipidae</taxon>
        <taxon>Pipinae</taxon>
        <taxon>Hymenochirus</taxon>
    </lineage>
</organism>
<evidence type="ECO:0000256" key="5">
    <source>
        <dbReference type="ARBA" id="ARBA00043266"/>
    </source>
</evidence>
<dbReference type="OrthoDB" id="8947657at2759"/>
<evidence type="ECO:0000256" key="3">
    <source>
        <dbReference type="ARBA" id="ARBA00023170"/>
    </source>
</evidence>
<dbReference type="InterPro" id="IPR051287">
    <property type="entry name" value="TCR_variable_region"/>
</dbReference>
<dbReference type="Gene3D" id="2.60.40.10">
    <property type="entry name" value="Immunoglobulins"/>
    <property type="match status" value="1"/>
</dbReference>
<gene>
    <name evidence="7" type="ORF">GDO86_001612</name>
</gene>
<comment type="caution">
    <text evidence="7">The sequence shown here is derived from an EMBL/GenBank/DDBJ whole genome shotgun (WGS) entry which is preliminary data.</text>
</comment>
<keyword evidence="8" id="KW-1185">Reference proteome</keyword>
<keyword evidence="2" id="KW-1064">Adaptive immunity</keyword>
<dbReference type="InterPro" id="IPR013106">
    <property type="entry name" value="Ig_V-set"/>
</dbReference>
<feature type="domain" description="Ig-like" evidence="6">
    <location>
        <begin position="5"/>
        <end position="106"/>
    </location>
</feature>
<evidence type="ECO:0000313" key="8">
    <source>
        <dbReference type="Proteomes" id="UP000812440"/>
    </source>
</evidence>
<dbReference type="PROSITE" id="PS50835">
    <property type="entry name" value="IG_LIKE"/>
    <property type="match status" value="1"/>
</dbReference>
<dbReference type="EMBL" id="JAACNH010000001">
    <property type="protein sequence ID" value="KAG8455491.1"/>
    <property type="molecule type" value="Genomic_DNA"/>
</dbReference>
<evidence type="ECO:0000313" key="7">
    <source>
        <dbReference type="EMBL" id="KAG8455491.1"/>
    </source>
</evidence>
<dbReference type="InterPro" id="IPR003599">
    <property type="entry name" value="Ig_sub"/>
</dbReference>
<keyword evidence="4" id="KW-0393">Immunoglobulin domain</keyword>
<evidence type="ECO:0000256" key="2">
    <source>
        <dbReference type="ARBA" id="ARBA00023130"/>
    </source>
</evidence>
<dbReference type="InterPro" id="IPR036179">
    <property type="entry name" value="Ig-like_dom_sf"/>
</dbReference>